<sequence length="215" mass="22991">MSRETIILPAREVARMNDKIKESLSALVDGELDAFQTRRVLQEADKDASVDTAWDSYQRIGRVMRASADAEIDLSAGIMAQISGQVVSDDVSPQTPVQTRWIQRWTGQVAVAAGVAAAVLVGVNVTSPVATHDVLANQSQAPIYVAPNQNPLALPATTFVRQSAPVAPINENLQAQLKSQIDGYLVRHAENAAASGGQGLLPLARVMQTKPEDTN</sequence>
<dbReference type="PANTHER" id="PTHR38104:SF1">
    <property type="entry name" value="ANTI-SIGMA-E FACTOR RSEA"/>
    <property type="match status" value="1"/>
</dbReference>
<evidence type="ECO:0000313" key="2">
    <source>
        <dbReference type="EMBL" id="QGG80737.1"/>
    </source>
</evidence>
<name>A0A5Q2QFG4_9GAMM</name>
<dbReference type="Pfam" id="PF03872">
    <property type="entry name" value="RseA_N"/>
    <property type="match status" value="1"/>
</dbReference>
<feature type="domain" description="Anti sigma-E protein RseA N-terminal" evidence="1">
    <location>
        <begin position="21"/>
        <end position="92"/>
    </location>
</feature>
<organism evidence="2 3">
    <name type="scientific">Litorivicinus lipolyticus</name>
    <dbReference type="NCBI Taxonomy" id="418701"/>
    <lineage>
        <taxon>Bacteria</taxon>
        <taxon>Pseudomonadati</taxon>
        <taxon>Pseudomonadota</taxon>
        <taxon>Gammaproteobacteria</taxon>
        <taxon>Oceanospirillales</taxon>
        <taxon>Litorivicinaceae</taxon>
        <taxon>Litorivicinus</taxon>
    </lineage>
</organism>
<accession>A0A5Q2QFG4</accession>
<gene>
    <name evidence="2" type="ORF">GH975_09210</name>
</gene>
<dbReference type="EMBL" id="CP045871">
    <property type="protein sequence ID" value="QGG80737.1"/>
    <property type="molecule type" value="Genomic_DNA"/>
</dbReference>
<dbReference type="KEGG" id="llp:GH975_09210"/>
<protein>
    <recommendedName>
        <fullName evidence="1">Anti sigma-E protein RseA N-terminal domain-containing protein</fullName>
    </recommendedName>
</protein>
<dbReference type="InterPro" id="IPR005572">
    <property type="entry name" value="Anti-sigma_E_RseA_N"/>
</dbReference>
<proteinExistence type="predicted"/>
<dbReference type="SUPFAM" id="SSF89069">
    <property type="entry name" value="N-terminal, cytoplasmic domain of anti-sigmaE factor RseA"/>
    <property type="match status" value="1"/>
</dbReference>
<keyword evidence="3" id="KW-1185">Reference proteome</keyword>
<evidence type="ECO:0000259" key="1">
    <source>
        <dbReference type="Pfam" id="PF03872"/>
    </source>
</evidence>
<evidence type="ECO:0000313" key="3">
    <source>
        <dbReference type="Proteomes" id="UP000388235"/>
    </source>
</evidence>
<reference evidence="2 3" key="1">
    <citation type="submission" date="2019-11" db="EMBL/GenBank/DDBJ databases">
        <authorList>
            <person name="Khan S.A."/>
            <person name="Jeon C.O."/>
            <person name="Chun B.H."/>
        </authorList>
    </citation>
    <scope>NUCLEOTIDE SEQUENCE [LARGE SCALE GENOMIC DNA]</scope>
    <source>
        <strain evidence="2 3">IMCC 1097</strain>
    </source>
</reference>
<dbReference type="InterPro" id="IPR036147">
    <property type="entry name" value="Anti-sigma_E_RseA_N_sf"/>
</dbReference>
<dbReference type="Gene3D" id="1.10.10.880">
    <property type="entry name" value="Anti sigma-E protein RseA, N-terminal domain"/>
    <property type="match status" value="1"/>
</dbReference>
<dbReference type="CDD" id="cd16328">
    <property type="entry name" value="RseA_N"/>
    <property type="match status" value="1"/>
</dbReference>
<dbReference type="InterPro" id="IPR052383">
    <property type="entry name" value="Anti-sigma-E_RseA-like"/>
</dbReference>
<dbReference type="GO" id="GO:0016989">
    <property type="term" value="F:sigma factor antagonist activity"/>
    <property type="evidence" value="ECO:0007669"/>
    <property type="project" value="InterPro"/>
</dbReference>
<dbReference type="OrthoDB" id="5734981at2"/>
<dbReference type="AlphaFoldDB" id="A0A5Q2QFG4"/>
<dbReference type="PANTHER" id="PTHR38104">
    <property type="match status" value="1"/>
</dbReference>
<dbReference type="Proteomes" id="UP000388235">
    <property type="component" value="Chromosome"/>
</dbReference>